<evidence type="ECO:0000259" key="2">
    <source>
        <dbReference type="Pfam" id="PF08327"/>
    </source>
</evidence>
<dbReference type="SUPFAM" id="SSF55961">
    <property type="entry name" value="Bet v1-like"/>
    <property type="match status" value="1"/>
</dbReference>
<sequence>MTDPAESISTHIDVDDEHCFMEVSVDLPATPEAVWESVATGPGYRRWFVEAEIDGRVGGALITHHGDFGASHGTIVEWEPHRRYRYLEADWMGEEQPVPPWETEIVLTPVGEDGTVTRATLRSGISAEGATWKDAILGTQEGWEGAWLNLLQFHAHFGDRHAAQALVMRAGGPDDDIVTTLGLVGAVVGEERGVSNPAPSGAGGTEQPGGELLRGTVIATTDSLSDQDATSRSVTLRTTDAVYEFGTLLMGGERTLVVRGYLYPEASRGLSAAVWESQVAEVGSAARRRWETVVDDVVAPSPGME</sequence>
<dbReference type="Gene3D" id="3.30.530.20">
    <property type="match status" value="1"/>
</dbReference>
<evidence type="ECO:0000256" key="1">
    <source>
        <dbReference type="ARBA" id="ARBA00006817"/>
    </source>
</evidence>
<evidence type="ECO:0000313" key="3">
    <source>
        <dbReference type="EMBL" id="WFP17138.1"/>
    </source>
</evidence>
<dbReference type="InterPro" id="IPR013538">
    <property type="entry name" value="ASHA1/2-like_C"/>
</dbReference>
<dbReference type="Proteomes" id="UP001219037">
    <property type="component" value="Chromosome"/>
</dbReference>
<reference evidence="3 4" key="1">
    <citation type="submission" date="2023-04" db="EMBL/GenBank/DDBJ databases">
        <title>Funneling lignin-derived compounds into biodiesel using alkali-halophilic Citricoccus sp. P2.</title>
        <authorList>
            <person name="Luo C.-B."/>
        </authorList>
    </citation>
    <scope>NUCLEOTIDE SEQUENCE [LARGE SCALE GENOMIC DNA]</scope>
    <source>
        <strain evidence="3 4">P2</strain>
    </source>
</reference>
<evidence type="ECO:0000313" key="4">
    <source>
        <dbReference type="Proteomes" id="UP001219037"/>
    </source>
</evidence>
<name>A0ABY8H7K9_9MICC</name>
<keyword evidence="4" id="KW-1185">Reference proteome</keyword>
<gene>
    <name evidence="3" type="ORF">P8192_03155</name>
</gene>
<dbReference type="EMBL" id="CP121252">
    <property type="protein sequence ID" value="WFP17138.1"/>
    <property type="molecule type" value="Genomic_DNA"/>
</dbReference>
<feature type="domain" description="Activator of Hsp90 ATPase homologue 1/2-like C-terminal" evidence="2">
    <location>
        <begin position="29"/>
        <end position="148"/>
    </location>
</feature>
<organism evidence="3 4">
    <name type="scientific">Citricoccus muralis</name>
    <dbReference type="NCBI Taxonomy" id="169134"/>
    <lineage>
        <taxon>Bacteria</taxon>
        <taxon>Bacillati</taxon>
        <taxon>Actinomycetota</taxon>
        <taxon>Actinomycetes</taxon>
        <taxon>Micrococcales</taxon>
        <taxon>Micrococcaceae</taxon>
        <taxon>Citricoccus</taxon>
    </lineage>
</organism>
<dbReference type="RefSeq" id="WP_278158441.1">
    <property type="nucleotide sequence ID" value="NZ_CP121252.1"/>
</dbReference>
<dbReference type="InterPro" id="IPR023393">
    <property type="entry name" value="START-like_dom_sf"/>
</dbReference>
<accession>A0ABY8H7K9</accession>
<dbReference type="Pfam" id="PF08327">
    <property type="entry name" value="AHSA1"/>
    <property type="match status" value="1"/>
</dbReference>
<proteinExistence type="inferred from homology"/>
<comment type="similarity">
    <text evidence="1">Belongs to the AHA1 family.</text>
</comment>
<protein>
    <submittedName>
        <fullName evidence="3">SRPBCC domain-containing protein</fullName>
    </submittedName>
</protein>
<dbReference type="CDD" id="cd07814">
    <property type="entry name" value="SRPBCC_CalC_Aha1-like"/>
    <property type="match status" value="1"/>
</dbReference>